<accession>A0ABW9G3Z0</accession>
<dbReference type="Proteomes" id="UP001629953">
    <property type="component" value="Unassembled WGS sequence"/>
</dbReference>
<reference evidence="2 3" key="1">
    <citation type="journal article" date="2013" name="Int. J. Syst. Evol. Microbiol.">
        <title>Celerinatantimonas yamalensis sp. nov., a cold-adapted diazotrophic bacterium from a cold permafrost brine.</title>
        <authorList>
            <person name="Shcherbakova V."/>
            <person name="Chuvilskaya N."/>
            <person name="Rivkina E."/>
            <person name="Demidov N."/>
            <person name="Uchaeva V."/>
            <person name="Suetin S."/>
            <person name="Suzina N."/>
            <person name="Gilichinsky D."/>
        </authorList>
    </citation>
    <scope>NUCLEOTIDE SEQUENCE [LARGE SCALE GENOMIC DNA]</scope>
    <source>
        <strain evidence="2 3">C7</strain>
    </source>
</reference>
<feature type="transmembrane region" description="Helical" evidence="1">
    <location>
        <begin position="39"/>
        <end position="58"/>
    </location>
</feature>
<dbReference type="RefSeq" id="WP_408622393.1">
    <property type="nucleotide sequence ID" value="NZ_JBEQCT010000001.1"/>
</dbReference>
<evidence type="ECO:0000313" key="3">
    <source>
        <dbReference type="Proteomes" id="UP001629953"/>
    </source>
</evidence>
<feature type="transmembrane region" description="Helical" evidence="1">
    <location>
        <begin position="79"/>
        <end position="99"/>
    </location>
</feature>
<dbReference type="EMBL" id="JBEQCT010000001">
    <property type="protein sequence ID" value="MFM2484258.1"/>
    <property type="molecule type" value="Genomic_DNA"/>
</dbReference>
<evidence type="ECO:0000313" key="2">
    <source>
        <dbReference type="EMBL" id="MFM2484258.1"/>
    </source>
</evidence>
<keyword evidence="1" id="KW-0812">Transmembrane</keyword>
<sequence length="134" mass="14716">MVIAWLVGLLFGAGLVISQMVDPQRVIGFLHVTHDWDPTLLFVMGGALVVFSTGYWVLVRRMKKPLLALHFELPTRRDFDWQLIVGAALFGVGWGLVGICPGPAITSISSAATPLLLFVIAMLSGMWLANQVRR</sequence>
<dbReference type="Pfam" id="PF20398">
    <property type="entry name" value="DUF6691"/>
    <property type="match status" value="1"/>
</dbReference>
<proteinExistence type="predicted"/>
<feature type="transmembrane region" description="Helical" evidence="1">
    <location>
        <begin position="111"/>
        <end position="129"/>
    </location>
</feature>
<comment type="caution">
    <text evidence="2">The sequence shown here is derived from an EMBL/GenBank/DDBJ whole genome shotgun (WGS) entry which is preliminary data.</text>
</comment>
<name>A0ABW9G3Z0_9GAMM</name>
<keyword evidence="1" id="KW-0472">Membrane</keyword>
<evidence type="ECO:0000256" key="1">
    <source>
        <dbReference type="SAM" id="Phobius"/>
    </source>
</evidence>
<protein>
    <submittedName>
        <fullName evidence="2">DUF6691 family protein</fullName>
    </submittedName>
</protein>
<gene>
    <name evidence="2" type="ORF">ABUE30_04120</name>
</gene>
<keyword evidence="1" id="KW-1133">Transmembrane helix</keyword>
<keyword evidence="3" id="KW-1185">Reference proteome</keyword>
<organism evidence="2 3">
    <name type="scientific">Celerinatantimonas yamalensis</name>
    <dbReference type="NCBI Taxonomy" id="559956"/>
    <lineage>
        <taxon>Bacteria</taxon>
        <taxon>Pseudomonadati</taxon>
        <taxon>Pseudomonadota</taxon>
        <taxon>Gammaproteobacteria</taxon>
        <taxon>Celerinatantimonadaceae</taxon>
        <taxon>Celerinatantimonas</taxon>
    </lineage>
</organism>
<dbReference type="InterPro" id="IPR046513">
    <property type="entry name" value="DUF6691"/>
</dbReference>